<evidence type="ECO:0000313" key="5">
    <source>
        <dbReference type="Proteomes" id="UP001203761"/>
    </source>
</evidence>
<keyword evidence="1" id="KW-0694">RNA-binding</keyword>
<protein>
    <submittedName>
        <fullName evidence="4">RNA-binding S4 domain-containing protein</fullName>
    </submittedName>
</protein>
<gene>
    <name evidence="4" type="ORF">Bequi_00455</name>
</gene>
<evidence type="ECO:0000256" key="1">
    <source>
        <dbReference type="PROSITE-ProRule" id="PRU00182"/>
    </source>
</evidence>
<dbReference type="InterPro" id="IPR036986">
    <property type="entry name" value="S4_RNA-bd_sf"/>
</dbReference>
<dbReference type="PROSITE" id="PS50889">
    <property type="entry name" value="S4"/>
    <property type="match status" value="1"/>
</dbReference>
<accession>A0ABT0QW22</accession>
<keyword evidence="5" id="KW-1185">Reference proteome</keyword>
<sequence>MPAHAESAVPVRADLWLWSARLYPTRSAATAACRGGHVRRGGDPIKAAQRLSVGDELRLRSPGRERIVVITRLLSKRVGAQIARLAYEDRSPEPIAQMLTAPPRRERGAGRPTKKERREMDRWRAQGATPAGSGRSADAEDDEDALER</sequence>
<dbReference type="SUPFAM" id="SSF55174">
    <property type="entry name" value="Alpha-L RNA-binding motif"/>
    <property type="match status" value="1"/>
</dbReference>
<dbReference type="Proteomes" id="UP001203761">
    <property type="component" value="Unassembled WGS sequence"/>
</dbReference>
<name>A0ABT0QW22_9MICO</name>
<evidence type="ECO:0000256" key="2">
    <source>
        <dbReference type="SAM" id="MobiDB-lite"/>
    </source>
</evidence>
<reference evidence="4" key="1">
    <citation type="submission" date="2022-02" db="EMBL/GenBank/DDBJ databases">
        <authorList>
            <person name="Lee M."/>
            <person name="Kim S.-J."/>
            <person name="Jung M.-Y."/>
        </authorList>
    </citation>
    <scope>NUCLEOTIDE SEQUENCE</scope>
    <source>
        <strain evidence="4">JHP9</strain>
    </source>
</reference>
<dbReference type="SMART" id="SM00363">
    <property type="entry name" value="S4"/>
    <property type="match status" value="1"/>
</dbReference>
<dbReference type="Gene3D" id="3.10.290.10">
    <property type="entry name" value="RNA-binding S4 domain"/>
    <property type="match status" value="1"/>
</dbReference>
<organism evidence="4 5">
    <name type="scientific">Brachybacterium equifaecis</name>
    <dbReference type="NCBI Taxonomy" id="2910770"/>
    <lineage>
        <taxon>Bacteria</taxon>
        <taxon>Bacillati</taxon>
        <taxon>Actinomycetota</taxon>
        <taxon>Actinomycetes</taxon>
        <taxon>Micrococcales</taxon>
        <taxon>Dermabacteraceae</taxon>
        <taxon>Brachybacterium</taxon>
    </lineage>
</organism>
<evidence type="ECO:0000259" key="3">
    <source>
        <dbReference type="SMART" id="SM00363"/>
    </source>
</evidence>
<feature type="region of interest" description="Disordered" evidence="2">
    <location>
        <begin position="91"/>
        <end position="148"/>
    </location>
</feature>
<evidence type="ECO:0000313" key="4">
    <source>
        <dbReference type="EMBL" id="MCL6421867.1"/>
    </source>
</evidence>
<proteinExistence type="predicted"/>
<feature type="compositionally biased region" description="Acidic residues" evidence="2">
    <location>
        <begin position="139"/>
        <end position="148"/>
    </location>
</feature>
<dbReference type="EMBL" id="JAKNCJ010000001">
    <property type="protein sequence ID" value="MCL6421867.1"/>
    <property type="molecule type" value="Genomic_DNA"/>
</dbReference>
<comment type="caution">
    <text evidence="4">The sequence shown here is derived from an EMBL/GenBank/DDBJ whole genome shotgun (WGS) entry which is preliminary data.</text>
</comment>
<feature type="domain" description="RNA-binding S4" evidence="3">
    <location>
        <begin position="11"/>
        <end position="68"/>
    </location>
</feature>
<dbReference type="CDD" id="cd00165">
    <property type="entry name" value="S4"/>
    <property type="match status" value="1"/>
</dbReference>
<dbReference type="RefSeq" id="WP_249736741.1">
    <property type="nucleotide sequence ID" value="NZ_JAKNCJ010000001.1"/>
</dbReference>
<dbReference type="InterPro" id="IPR002942">
    <property type="entry name" value="S4_RNA-bd"/>
</dbReference>
<dbReference type="Pfam" id="PF01479">
    <property type="entry name" value="S4"/>
    <property type="match status" value="1"/>
</dbReference>